<name>A0ACC2M861_PERAE</name>
<evidence type="ECO:0000313" key="2">
    <source>
        <dbReference type="Proteomes" id="UP001234297"/>
    </source>
</evidence>
<dbReference type="Proteomes" id="UP001234297">
    <property type="component" value="Chromosome 5"/>
</dbReference>
<proteinExistence type="predicted"/>
<keyword evidence="2" id="KW-1185">Reference proteome</keyword>
<dbReference type="EMBL" id="CM056813">
    <property type="protein sequence ID" value="KAJ8641830.1"/>
    <property type="molecule type" value="Genomic_DNA"/>
</dbReference>
<comment type="caution">
    <text evidence="1">The sequence shown here is derived from an EMBL/GenBank/DDBJ whole genome shotgun (WGS) entry which is preliminary data.</text>
</comment>
<sequence>MKASYFVVGLMVVLLIGNLPASESVTCQPTELSPCSAAIIGGSAPTPQCCTKLNEQKPCLCQYMKDPNLRKYIDSPNAKKVAQICKIPFPKC</sequence>
<protein>
    <submittedName>
        <fullName evidence="1">Uncharacterized protein</fullName>
    </submittedName>
</protein>
<organism evidence="1 2">
    <name type="scientific">Persea americana</name>
    <name type="common">Avocado</name>
    <dbReference type="NCBI Taxonomy" id="3435"/>
    <lineage>
        <taxon>Eukaryota</taxon>
        <taxon>Viridiplantae</taxon>
        <taxon>Streptophyta</taxon>
        <taxon>Embryophyta</taxon>
        <taxon>Tracheophyta</taxon>
        <taxon>Spermatophyta</taxon>
        <taxon>Magnoliopsida</taxon>
        <taxon>Magnoliidae</taxon>
        <taxon>Laurales</taxon>
        <taxon>Lauraceae</taxon>
        <taxon>Persea</taxon>
    </lineage>
</organism>
<accession>A0ACC2M861</accession>
<reference evidence="1 2" key="1">
    <citation type="journal article" date="2022" name="Hortic Res">
        <title>A haplotype resolved chromosomal level avocado genome allows analysis of novel avocado genes.</title>
        <authorList>
            <person name="Nath O."/>
            <person name="Fletcher S.J."/>
            <person name="Hayward A."/>
            <person name="Shaw L.M."/>
            <person name="Masouleh A.K."/>
            <person name="Furtado A."/>
            <person name="Henry R.J."/>
            <person name="Mitter N."/>
        </authorList>
    </citation>
    <scope>NUCLEOTIDE SEQUENCE [LARGE SCALE GENOMIC DNA]</scope>
    <source>
        <strain evidence="2">cv. Hass</strain>
    </source>
</reference>
<gene>
    <name evidence="1" type="ORF">MRB53_018524</name>
</gene>
<evidence type="ECO:0000313" key="1">
    <source>
        <dbReference type="EMBL" id="KAJ8641830.1"/>
    </source>
</evidence>